<dbReference type="Proteomes" id="UP000821865">
    <property type="component" value="Chromosome 9"/>
</dbReference>
<name>A0ACB8C3J5_DERSI</name>
<accession>A0ACB8C3J5</accession>
<keyword evidence="2" id="KW-1185">Reference proteome</keyword>
<protein>
    <submittedName>
        <fullName evidence="1">Uncharacterized protein</fullName>
    </submittedName>
</protein>
<reference evidence="1" key="1">
    <citation type="submission" date="2020-05" db="EMBL/GenBank/DDBJ databases">
        <title>Large-scale comparative analyses of tick genomes elucidate their genetic diversity and vector capacities.</title>
        <authorList>
            <person name="Jia N."/>
            <person name="Wang J."/>
            <person name="Shi W."/>
            <person name="Du L."/>
            <person name="Sun Y."/>
            <person name="Zhan W."/>
            <person name="Jiang J."/>
            <person name="Wang Q."/>
            <person name="Zhang B."/>
            <person name="Ji P."/>
            <person name="Sakyi L.B."/>
            <person name="Cui X."/>
            <person name="Yuan T."/>
            <person name="Jiang B."/>
            <person name="Yang W."/>
            <person name="Lam T.T.-Y."/>
            <person name="Chang Q."/>
            <person name="Ding S."/>
            <person name="Wang X."/>
            <person name="Zhu J."/>
            <person name="Ruan X."/>
            <person name="Zhao L."/>
            <person name="Wei J."/>
            <person name="Que T."/>
            <person name="Du C."/>
            <person name="Cheng J."/>
            <person name="Dai P."/>
            <person name="Han X."/>
            <person name="Huang E."/>
            <person name="Gao Y."/>
            <person name="Liu J."/>
            <person name="Shao H."/>
            <person name="Ye R."/>
            <person name="Li L."/>
            <person name="Wei W."/>
            <person name="Wang X."/>
            <person name="Wang C."/>
            <person name="Yang T."/>
            <person name="Huo Q."/>
            <person name="Li W."/>
            <person name="Guo W."/>
            <person name="Chen H."/>
            <person name="Zhou L."/>
            <person name="Ni X."/>
            <person name="Tian J."/>
            <person name="Zhou Y."/>
            <person name="Sheng Y."/>
            <person name="Liu T."/>
            <person name="Pan Y."/>
            <person name="Xia L."/>
            <person name="Li J."/>
            <person name="Zhao F."/>
            <person name="Cao W."/>
        </authorList>
    </citation>
    <scope>NUCLEOTIDE SEQUENCE</scope>
    <source>
        <strain evidence="1">Dsil-2018</strain>
    </source>
</reference>
<gene>
    <name evidence="1" type="ORF">HPB49_011230</name>
</gene>
<evidence type="ECO:0000313" key="2">
    <source>
        <dbReference type="Proteomes" id="UP000821865"/>
    </source>
</evidence>
<proteinExistence type="predicted"/>
<evidence type="ECO:0000313" key="1">
    <source>
        <dbReference type="EMBL" id="KAH7933296.1"/>
    </source>
</evidence>
<dbReference type="EMBL" id="CM023478">
    <property type="protein sequence ID" value="KAH7933296.1"/>
    <property type="molecule type" value="Genomic_DNA"/>
</dbReference>
<organism evidence="1 2">
    <name type="scientific">Dermacentor silvarum</name>
    <name type="common">Tick</name>
    <dbReference type="NCBI Taxonomy" id="543639"/>
    <lineage>
        <taxon>Eukaryota</taxon>
        <taxon>Metazoa</taxon>
        <taxon>Ecdysozoa</taxon>
        <taxon>Arthropoda</taxon>
        <taxon>Chelicerata</taxon>
        <taxon>Arachnida</taxon>
        <taxon>Acari</taxon>
        <taxon>Parasitiformes</taxon>
        <taxon>Ixodida</taxon>
        <taxon>Ixodoidea</taxon>
        <taxon>Ixodidae</taxon>
        <taxon>Rhipicephalinae</taxon>
        <taxon>Dermacentor</taxon>
    </lineage>
</organism>
<sequence length="325" mass="35484">MGVDPDVPASQLIEAINSGNPGLALPRDSCTIRTSYRERGGNMTHVFEIDPASFRRILSRPRLMVGWTVVRAVEDLHVSVCTYCSTYGHARCACPDKDDPSKDIVMSSRPLLWPHLRPRDWRIRPCAGLAMRSMVQHRVVRICTTLSVVGRLHLLARVVCRSAPWLAPRSSFWDGRAVAVPALLDPFVPYSAALCARLSASGACATGSRGWLLVPASWEAVFIPDTLERFLLMHSRTFRVYGICNWLPLPSCDALYLLDTLDRLLPDCASALAPITAVFTPSSGVIASGMTLSLYTKVFMLGLVAGLYGNTILVASGCALAIPPF</sequence>
<comment type="caution">
    <text evidence="1">The sequence shown here is derived from an EMBL/GenBank/DDBJ whole genome shotgun (WGS) entry which is preliminary data.</text>
</comment>